<dbReference type="InterPro" id="IPR011009">
    <property type="entry name" value="Kinase-like_dom_sf"/>
</dbReference>
<dbReference type="InterPro" id="IPR051681">
    <property type="entry name" value="Ser/Thr_Kinases-Pseudokinases"/>
</dbReference>
<keyword evidence="2" id="KW-0067">ATP-binding</keyword>
<name>A0A0D0AT24_9AGAM</name>
<evidence type="ECO:0000256" key="1">
    <source>
        <dbReference type="ARBA" id="ARBA00022741"/>
    </source>
</evidence>
<protein>
    <recommendedName>
        <fullName evidence="3">Protein kinase domain-containing protein</fullName>
    </recommendedName>
</protein>
<organism evidence="4 5">
    <name type="scientific">Suillus luteus UH-Slu-Lm8-n1</name>
    <dbReference type="NCBI Taxonomy" id="930992"/>
    <lineage>
        <taxon>Eukaryota</taxon>
        <taxon>Fungi</taxon>
        <taxon>Dikarya</taxon>
        <taxon>Basidiomycota</taxon>
        <taxon>Agaricomycotina</taxon>
        <taxon>Agaricomycetes</taxon>
        <taxon>Agaricomycetidae</taxon>
        <taxon>Boletales</taxon>
        <taxon>Suillineae</taxon>
        <taxon>Suillaceae</taxon>
        <taxon>Suillus</taxon>
    </lineage>
</organism>
<dbReference type="GO" id="GO:0005524">
    <property type="term" value="F:ATP binding"/>
    <property type="evidence" value="ECO:0007669"/>
    <property type="project" value="UniProtKB-KW"/>
</dbReference>
<gene>
    <name evidence="4" type="ORF">CY34DRAFT_17253</name>
</gene>
<dbReference type="InterPro" id="IPR001245">
    <property type="entry name" value="Ser-Thr/Tyr_kinase_cat_dom"/>
</dbReference>
<dbReference type="InParanoid" id="A0A0D0AT24"/>
<dbReference type="GO" id="GO:0004674">
    <property type="term" value="F:protein serine/threonine kinase activity"/>
    <property type="evidence" value="ECO:0007669"/>
    <property type="project" value="TreeGrafter"/>
</dbReference>
<dbReference type="PANTHER" id="PTHR44329:SF298">
    <property type="entry name" value="MIXED LINEAGE KINASE DOMAIN-LIKE PROTEIN"/>
    <property type="match status" value="1"/>
</dbReference>
<dbReference type="InterPro" id="IPR000719">
    <property type="entry name" value="Prot_kinase_dom"/>
</dbReference>
<dbReference type="Proteomes" id="UP000054485">
    <property type="component" value="Unassembled WGS sequence"/>
</dbReference>
<dbReference type="Gene3D" id="1.10.510.10">
    <property type="entry name" value="Transferase(Phosphotransferase) domain 1"/>
    <property type="match status" value="1"/>
</dbReference>
<evidence type="ECO:0000313" key="4">
    <source>
        <dbReference type="EMBL" id="KIK35093.1"/>
    </source>
</evidence>
<proteinExistence type="predicted"/>
<feature type="domain" description="Protein kinase" evidence="3">
    <location>
        <begin position="128"/>
        <end position="398"/>
    </location>
</feature>
<dbReference type="SUPFAM" id="SSF56112">
    <property type="entry name" value="Protein kinase-like (PK-like)"/>
    <property type="match status" value="1"/>
</dbReference>
<dbReference type="STRING" id="930992.A0A0D0AT24"/>
<dbReference type="HOGENOM" id="CLU_000288_7_18_1"/>
<dbReference type="Pfam" id="PF07714">
    <property type="entry name" value="PK_Tyr_Ser-Thr"/>
    <property type="match status" value="1"/>
</dbReference>
<reference evidence="4 5" key="1">
    <citation type="submission" date="2014-04" db="EMBL/GenBank/DDBJ databases">
        <authorList>
            <consortium name="DOE Joint Genome Institute"/>
            <person name="Kuo A."/>
            <person name="Ruytinx J."/>
            <person name="Rineau F."/>
            <person name="Colpaert J."/>
            <person name="Kohler A."/>
            <person name="Nagy L.G."/>
            <person name="Floudas D."/>
            <person name="Copeland A."/>
            <person name="Barry K.W."/>
            <person name="Cichocki N."/>
            <person name="Veneault-Fourrey C."/>
            <person name="LaButti K."/>
            <person name="Lindquist E.A."/>
            <person name="Lipzen A."/>
            <person name="Lundell T."/>
            <person name="Morin E."/>
            <person name="Murat C."/>
            <person name="Sun H."/>
            <person name="Tunlid A."/>
            <person name="Henrissat B."/>
            <person name="Grigoriev I.V."/>
            <person name="Hibbett D.S."/>
            <person name="Martin F."/>
            <person name="Nordberg H.P."/>
            <person name="Cantor M.N."/>
            <person name="Hua S.X."/>
        </authorList>
    </citation>
    <scope>NUCLEOTIDE SEQUENCE [LARGE SCALE GENOMIC DNA]</scope>
    <source>
        <strain evidence="4 5">UH-Slu-Lm8-n1</strain>
    </source>
</reference>
<evidence type="ECO:0000259" key="3">
    <source>
        <dbReference type="PROSITE" id="PS50011"/>
    </source>
</evidence>
<reference evidence="5" key="2">
    <citation type="submission" date="2015-01" db="EMBL/GenBank/DDBJ databases">
        <title>Evolutionary Origins and Diversification of the Mycorrhizal Mutualists.</title>
        <authorList>
            <consortium name="DOE Joint Genome Institute"/>
            <consortium name="Mycorrhizal Genomics Consortium"/>
            <person name="Kohler A."/>
            <person name="Kuo A."/>
            <person name="Nagy L.G."/>
            <person name="Floudas D."/>
            <person name="Copeland A."/>
            <person name="Barry K.W."/>
            <person name="Cichocki N."/>
            <person name="Veneault-Fourrey C."/>
            <person name="LaButti K."/>
            <person name="Lindquist E.A."/>
            <person name="Lipzen A."/>
            <person name="Lundell T."/>
            <person name="Morin E."/>
            <person name="Murat C."/>
            <person name="Riley R."/>
            <person name="Ohm R."/>
            <person name="Sun H."/>
            <person name="Tunlid A."/>
            <person name="Henrissat B."/>
            <person name="Grigoriev I.V."/>
            <person name="Hibbett D.S."/>
            <person name="Martin F."/>
        </authorList>
    </citation>
    <scope>NUCLEOTIDE SEQUENCE [LARGE SCALE GENOMIC DNA]</scope>
    <source>
        <strain evidence="5">UH-Slu-Lm8-n1</strain>
    </source>
</reference>
<dbReference type="EMBL" id="KN835663">
    <property type="protein sequence ID" value="KIK35093.1"/>
    <property type="molecule type" value="Genomic_DNA"/>
</dbReference>
<dbReference type="PROSITE" id="PS50011">
    <property type="entry name" value="PROTEIN_KINASE_DOM"/>
    <property type="match status" value="1"/>
</dbReference>
<evidence type="ECO:0000256" key="2">
    <source>
        <dbReference type="ARBA" id="ARBA00022840"/>
    </source>
</evidence>
<dbReference type="PROSITE" id="PS00109">
    <property type="entry name" value="PROTEIN_KINASE_TYR"/>
    <property type="match status" value="1"/>
</dbReference>
<keyword evidence="1" id="KW-0547">Nucleotide-binding</keyword>
<dbReference type="InterPro" id="IPR008266">
    <property type="entry name" value="Tyr_kinase_AS"/>
</dbReference>
<sequence>MSSSPPDHIPTAPQQDSSISGLLNFFGLVVKLPLTIIRWSYQEIAPATLHSFTEGSYPNQQGAAPSPVISDSWTVLRKGSIEYTNYFPQSLLADLYSSMDSSLDSSMGRHIVGDSQSSTPDLTRQVVRREIYPALSGTYSDVWRATWHHGKRKRVVAVKSLKIPFFDEEEKSKNCQRLMDRISTWAQLLHKNVLPVYGIAHDFGHFPSLVTPWVNKGSLNDYIANHHLSLRSKLDLAKQVVAGLGYLHAHDVVHGDISGLNILVDHQGRAQLCDFGIMSLLAEIPTPPQPSGGVRSAVRWTDPQLFEAQTGEINPCTPTEQTDIFSIGSILLQLLTGSIPYYDIKDNIRVLVLSSRGVKPRCPQDAVVTSAQWSFIQRCWSPRGLSSRPTIEEIDEFLESELQMAGLP</sequence>
<keyword evidence="5" id="KW-1185">Reference proteome</keyword>
<dbReference type="AlphaFoldDB" id="A0A0D0AT24"/>
<evidence type="ECO:0000313" key="5">
    <source>
        <dbReference type="Proteomes" id="UP000054485"/>
    </source>
</evidence>
<dbReference type="OrthoDB" id="4062651at2759"/>
<accession>A0A0D0AT24</accession>
<dbReference type="PANTHER" id="PTHR44329">
    <property type="entry name" value="SERINE/THREONINE-PROTEIN KINASE TNNI3K-RELATED"/>
    <property type="match status" value="1"/>
</dbReference>